<keyword evidence="5" id="KW-1185">Reference proteome</keyword>
<keyword evidence="1" id="KW-0472">Membrane</keyword>
<name>A0A830E370_9CREN</name>
<evidence type="ECO:0000313" key="2">
    <source>
        <dbReference type="EMBL" id="BDR93180.1"/>
    </source>
</evidence>
<protein>
    <submittedName>
        <fullName evidence="3">Uncharacterized protein</fullName>
    </submittedName>
</protein>
<sequence length="206" mass="22861">MRKVTIAFIVIGIIILIMSNIRVALPIIPSAVIPKVNEAINVTPGVRLVINDTNGLLLLTPVKGYSSLVDMIDRLSPILIFIGIIISMTLLVTMKNRRIDISDPLFFGIILMLIIAFIFALPIPTQVYLSDGSTTQSLLVGINAYSGFSSVMYLVSAILLVMSTWLYKEPEAIENLYPDIDQLMSMTVMLKSEEETEQPENNEENE</sequence>
<reference evidence="2" key="4">
    <citation type="journal article" date="2023" name="Microbiol. Resour. Announc.">
        <title>Complete Genome Sequence of Vulcanisaeta souniana Strain IC-059, a Hyperthermophilic Archaeon Isolated from Hot Spring Water in Japan.</title>
        <authorList>
            <person name="Kato S."/>
            <person name="Itoh T."/>
            <person name="Wu L."/>
            <person name="Ma J."/>
            <person name="Ohkuma M."/>
        </authorList>
    </citation>
    <scope>NUCLEOTIDE SEQUENCE</scope>
    <source>
        <strain evidence="2">JCM 11219</strain>
    </source>
</reference>
<evidence type="ECO:0000313" key="4">
    <source>
        <dbReference type="Proteomes" id="UP000657075"/>
    </source>
</evidence>
<accession>A0A830E370</accession>
<dbReference type="Proteomes" id="UP001060771">
    <property type="component" value="Chromosome"/>
</dbReference>
<dbReference type="AlphaFoldDB" id="A0A830E370"/>
<evidence type="ECO:0000313" key="5">
    <source>
        <dbReference type="Proteomes" id="UP001060771"/>
    </source>
</evidence>
<organism evidence="3 4">
    <name type="scientific">Vulcanisaeta souniana JCM 11219</name>
    <dbReference type="NCBI Taxonomy" id="1293586"/>
    <lineage>
        <taxon>Archaea</taxon>
        <taxon>Thermoproteota</taxon>
        <taxon>Thermoprotei</taxon>
        <taxon>Thermoproteales</taxon>
        <taxon>Thermoproteaceae</taxon>
        <taxon>Vulcanisaeta</taxon>
    </lineage>
</organism>
<dbReference type="Proteomes" id="UP000657075">
    <property type="component" value="Unassembled WGS sequence"/>
</dbReference>
<feature type="transmembrane region" description="Helical" evidence="1">
    <location>
        <begin position="144"/>
        <end position="167"/>
    </location>
</feature>
<gene>
    <name evidence="3" type="ORF">GCM10007112_13820</name>
    <name evidence="2" type="ORF">Vsou_22730</name>
</gene>
<dbReference type="OrthoDB" id="28979at2157"/>
<feature type="transmembrane region" description="Helical" evidence="1">
    <location>
        <begin position="105"/>
        <end position="124"/>
    </location>
</feature>
<keyword evidence="1" id="KW-0812">Transmembrane</keyword>
<dbReference type="EMBL" id="AP026830">
    <property type="protein sequence ID" value="BDR93180.1"/>
    <property type="molecule type" value="Genomic_DNA"/>
</dbReference>
<evidence type="ECO:0000256" key="1">
    <source>
        <dbReference type="SAM" id="Phobius"/>
    </source>
</evidence>
<reference evidence="3" key="2">
    <citation type="submission" date="2020-09" db="EMBL/GenBank/DDBJ databases">
        <authorList>
            <person name="Sun Q."/>
            <person name="Ohkuma M."/>
        </authorList>
    </citation>
    <scope>NUCLEOTIDE SEQUENCE</scope>
    <source>
        <strain evidence="3">JCM 11219</strain>
    </source>
</reference>
<reference evidence="3" key="1">
    <citation type="journal article" date="2014" name="Int. J. Syst. Evol. Microbiol.">
        <title>Complete genome sequence of Corynebacterium casei LMG S-19264T (=DSM 44701T), isolated from a smear-ripened cheese.</title>
        <authorList>
            <consortium name="US DOE Joint Genome Institute (JGI-PGF)"/>
            <person name="Walter F."/>
            <person name="Albersmeier A."/>
            <person name="Kalinowski J."/>
            <person name="Ruckert C."/>
        </authorList>
    </citation>
    <scope>NUCLEOTIDE SEQUENCE</scope>
    <source>
        <strain evidence="3">JCM 11219</strain>
    </source>
</reference>
<feature type="transmembrane region" description="Helical" evidence="1">
    <location>
        <begin position="7"/>
        <end position="28"/>
    </location>
</feature>
<feature type="transmembrane region" description="Helical" evidence="1">
    <location>
        <begin position="75"/>
        <end position="93"/>
    </location>
</feature>
<evidence type="ECO:0000313" key="3">
    <source>
        <dbReference type="EMBL" id="GGI78242.1"/>
    </source>
</evidence>
<proteinExistence type="predicted"/>
<keyword evidence="1" id="KW-1133">Transmembrane helix</keyword>
<reference evidence="5" key="3">
    <citation type="submission" date="2022-09" db="EMBL/GenBank/DDBJ databases">
        <title>Complete genome sequence of Vulcanisaeta souniana.</title>
        <authorList>
            <person name="Kato S."/>
            <person name="Itoh T."/>
            <person name="Ohkuma M."/>
        </authorList>
    </citation>
    <scope>NUCLEOTIDE SEQUENCE [LARGE SCALE GENOMIC DNA]</scope>
    <source>
        <strain evidence="5">JCM 11219</strain>
    </source>
</reference>
<dbReference type="EMBL" id="BMNM01000005">
    <property type="protein sequence ID" value="GGI78242.1"/>
    <property type="molecule type" value="Genomic_DNA"/>
</dbReference>